<reference evidence="4 5" key="1">
    <citation type="submission" date="2011-02" db="EMBL/GenBank/DDBJ databases">
        <title>The Genome Sequence of Sphaeroforma arctica JP610.</title>
        <authorList>
            <consortium name="The Broad Institute Genome Sequencing Platform"/>
            <person name="Russ C."/>
            <person name="Cuomo C."/>
            <person name="Young S.K."/>
            <person name="Zeng Q."/>
            <person name="Gargeya S."/>
            <person name="Alvarado L."/>
            <person name="Berlin A."/>
            <person name="Chapman S.B."/>
            <person name="Chen Z."/>
            <person name="Freedman E."/>
            <person name="Gellesch M."/>
            <person name="Goldberg J."/>
            <person name="Griggs A."/>
            <person name="Gujja S."/>
            <person name="Heilman E."/>
            <person name="Heiman D."/>
            <person name="Howarth C."/>
            <person name="Mehta T."/>
            <person name="Neiman D."/>
            <person name="Pearson M."/>
            <person name="Roberts A."/>
            <person name="Saif S."/>
            <person name="Shea T."/>
            <person name="Shenoy N."/>
            <person name="Sisk P."/>
            <person name="Stolte C."/>
            <person name="Sykes S."/>
            <person name="White J."/>
            <person name="Yandava C."/>
            <person name="Burger G."/>
            <person name="Gray M.W."/>
            <person name="Holland P.W.H."/>
            <person name="King N."/>
            <person name="Lang F.B.F."/>
            <person name="Roger A.J."/>
            <person name="Ruiz-Trillo I."/>
            <person name="Haas B."/>
            <person name="Nusbaum C."/>
            <person name="Birren B."/>
        </authorList>
    </citation>
    <scope>NUCLEOTIDE SEQUENCE [LARGE SCALE GENOMIC DNA]</scope>
    <source>
        <strain evidence="4 5">JP610</strain>
    </source>
</reference>
<evidence type="ECO:0000256" key="1">
    <source>
        <dbReference type="ARBA" id="ARBA00022741"/>
    </source>
</evidence>
<keyword evidence="1" id="KW-0547">Nucleotide-binding</keyword>
<feature type="domain" description="AMP-dependent synthetase/ligase" evidence="3">
    <location>
        <begin position="32"/>
        <end position="215"/>
    </location>
</feature>
<accession>A0A0L0G593</accession>
<dbReference type="STRING" id="667725.A0A0L0G593"/>
<keyword evidence="2" id="KW-0067">ATP-binding</keyword>
<dbReference type="EMBL" id="KQ241790">
    <property type="protein sequence ID" value="KNC84069.1"/>
    <property type="molecule type" value="Genomic_DNA"/>
</dbReference>
<dbReference type="GO" id="GO:0004467">
    <property type="term" value="F:long-chain fatty acid-CoA ligase activity"/>
    <property type="evidence" value="ECO:0007669"/>
    <property type="project" value="TreeGrafter"/>
</dbReference>
<evidence type="ECO:0000313" key="5">
    <source>
        <dbReference type="Proteomes" id="UP000054560"/>
    </source>
</evidence>
<dbReference type="Proteomes" id="UP000054560">
    <property type="component" value="Unassembled WGS sequence"/>
</dbReference>
<gene>
    <name evidence="4" type="ORF">SARC_03697</name>
</gene>
<dbReference type="InterPro" id="IPR042099">
    <property type="entry name" value="ANL_N_sf"/>
</dbReference>
<organism evidence="4 5">
    <name type="scientific">Sphaeroforma arctica JP610</name>
    <dbReference type="NCBI Taxonomy" id="667725"/>
    <lineage>
        <taxon>Eukaryota</taxon>
        <taxon>Ichthyosporea</taxon>
        <taxon>Ichthyophonida</taxon>
        <taxon>Sphaeroforma</taxon>
    </lineage>
</organism>
<dbReference type="GeneID" id="25904201"/>
<dbReference type="eggNOG" id="KOG1256">
    <property type="taxonomic scope" value="Eukaryota"/>
</dbReference>
<dbReference type="OrthoDB" id="1700726at2759"/>
<dbReference type="Gene3D" id="3.40.50.12780">
    <property type="entry name" value="N-terminal domain of ligase-like"/>
    <property type="match status" value="1"/>
</dbReference>
<dbReference type="SUPFAM" id="SSF56801">
    <property type="entry name" value="Acetyl-CoA synthetase-like"/>
    <property type="match status" value="1"/>
</dbReference>
<evidence type="ECO:0000256" key="2">
    <source>
        <dbReference type="ARBA" id="ARBA00022840"/>
    </source>
</evidence>
<dbReference type="InterPro" id="IPR000873">
    <property type="entry name" value="AMP-dep_synth/lig_dom"/>
</dbReference>
<dbReference type="GO" id="GO:0005783">
    <property type="term" value="C:endoplasmic reticulum"/>
    <property type="evidence" value="ECO:0007669"/>
    <property type="project" value="TreeGrafter"/>
</dbReference>
<evidence type="ECO:0000313" key="4">
    <source>
        <dbReference type="EMBL" id="KNC84069.1"/>
    </source>
</evidence>
<dbReference type="GO" id="GO:0005524">
    <property type="term" value="F:ATP binding"/>
    <property type="evidence" value="ECO:0007669"/>
    <property type="project" value="UniProtKB-KW"/>
</dbReference>
<dbReference type="RefSeq" id="XP_014157971.1">
    <property type="nucleotide sequence ID" value="XM_014302496.1"/>
</dbReference>
<sequence length="622" mass="69053">MQSVVAAGADWGSSAHRFPYYVDGEATRPAHFQTTVAENPDRPYLGERKVVHNEDGSTSAGEYEFVSFKKASDTATLIGSGLKTLGIKKNQPFGLYSKNRIEWMLSDHALLSYTLPSVAIYDTLGPDSVHYVMEHSEMAAAFFEKIRLESVLTAIKKGLPNLKYVICFDAVTSEDKAKFTKAGVELLNLYELKDMGAENVFPHDLPTAWDVAVLMTQQAPQVTPKQRLHVNSHDVHFAFLPLAHIFKRVVQAVCISQGCSIGFYQGKLPELILDIQTLKPTFFIAVPRILSRIYDKINRGVKAGGPEKEAAYKNVYDMRFAALERGEDTPMLNEKVFNRMSMALDGRVKWILTGSAPLGTAIHESLRVCVCPVIMVGYGLTETTAGATITHYNDMKLGHVGSLLASNELKLVSIPEMNYLTTDECPRGEVCVRGTNGFGSYLKNPEKTKKDIDEDSLFRTGDVGRWNPGGTLSIIGRHKSIFKLSQGEYLAAENLKAMYGKCDHIAQVFVTGDSFHAYPVAAVVPDAEMIVAWAKENIIPGDAKSIAETPELKDMLASEVLEMHKECKLKGFEKLRDFIVEPEAFSIDNELLTPTFKLKRVNATKKYQDQIANLYDAIENNQ</sequence>
<proteinExistence type="predicted"/>
<dbReference type="GO" id="GO:0016020">
    <property type="term" value="C:membrane"/>
    <property type="evidence" value="ECO:0007669"/>
    <property type="project" value="TreeGrafter"/>
</dbReference>
<feature type="domain" description="AMP-dependent synthetase/ligase" evidence="3">
    <location>
        <begin position="226"/>
        <end position="442"/>
    </location>
</feature>
<evidence type="ECO:0000259" key="3">
    <source>
        <dbReference type="Pfam" id="PF00501"/>
    </source>
</evidence>
<name>A0A0L0G593_9EUKA</name>
<keyword evidence="5" id="KW-1185">Reference proteome</keyword>
<dbReference type="PANTHER" id="PTHR43272:SF33">
    <property type="entry name" value="AMP-BINDING DOMAIN-CONTAINING PROTEIN-RELATED"/>
    <property type="match status" value="1"/>
</dbReference>
<dbReference type="PANTHER" id="PTHR43272">
    <property type="entry name" value="LONG-CHAIN-FATTY-ACID--COA LIGASE"/>
    <property type="match status" value="1"/>
</dbReference>
<dbReference type="AlphaFoldDB" id="A0A0L0G593"/>
<dbReference type="Pfam" id="PF00501">
    <property type="entry name" value="AMP-binding"/>
    <property type="match status" value="2"/>
</dbReference>
<protein>
    <recommendedName>
        <fullName evidence="3">AMP-dependent synthetase/ligase domain-containing protein</fullName>
    </recommendedName>
</protein>